<dbReference type="PANTHER" id="PTHR43975">
    <property type="entry name" value="ZGC:101858"/>
    <property type="match status" value="1"/>
</dbReference>
<evidence type="ECO:0000313" key="3">
    <source>
        <dbReference type="EMBL" id="RBP43831.1"/>
    </source>
</evidence>
<dbReference type="PANTHER" id="PTHR43975:SF2">
    <property type="entry name" value="EG:BACR7A4.14 PROTEIN-RELATED"/>
    <property type="match status" value="1"/>
</dbReference>
<dbReference type="RefSeq" id="WP_113959437.1">
    <property type="nucleotide sequence ID" value="NZ_QNRR01000005.1"/>
</dbReference>
<proteinExistence type="inferred from homology"/>
<evidence type="ECO:0000256" key="1">
    <source>
        <dbReference type="ARBA" id="ARBA00006484"/>
    </source>
</evidence>
<dbReference type="InterPro" id="IPR020904">
    <property type="entry name" value="Sc_DH/Rdtase_CS"/>
</dbReference>
<comment type="caution">
    <text evidence="3">The sequence shown here is derived from an EMBL/GenBank/DDBJ whole genome shotgun (WGS) entry which is preliminary data.</text>
</comment>
<keyword evidence="4" id="KW-1185">Reference proteome</keyword>
<dbReference type="CDD" id="cd05233">
    <property type="entry name" value="SDR_c"/>
    <property type="match status" value="1"/>
</dbReference>
<organism evidence="3 4">
    <name type="scientific">Roseimicrobium gellanilyticum</name>
    <dbReference type="NCBI Taxonomy" id="748857"/>
    <lineage>
        <taxon>Bacteria</taxon>
        <taxon>Pseudomonadati</taxon>
        <taxon>Verrucomicrobiota</taxon>
        <taxon>Verrucomicrobiia</taxon>
        <taxon>Verrucomicrobiales</taxon>
        <taxon>Verrucomicrobiaceae</taxon>
        <taxon>Roseimicrobium</taxon>
    </lineage>
</organism>
<dbReference type="FunFam" id="3.40.50.720:FF:000084">
    <property type="entry name" value="Short-chain dehydrogenase reductase"/>
    <property type="match status" value="1"/>
</dbReference>
<gene>
    <name evidence="3" type="ORF">DES53_105230</name>
</gene>
<comment type="similarity">
    <text evidence="1">Belongs to the short-chain dehydrogenases/reductases (SDR) family.</text>
</comment>
<dbReference type="EMBL" id="QNRR01000005">
    <property type="protein sequence ID" value="RBP43831.1"/>
    <property type="molecule type" value="Genomic_DNA"/>
</dbReference>
<dbReference type="PRINTS" id="PR00081">
    <property type="entry name" value="GDHRDH"/>
</dbReference>
<dbReference type="PROSITE" id="PS00061">
    <property type="entry name" value="ADH_SHORT"/>
    <property type="match status" value="1"/>
</dbReference>
<dbReference type="SMART" id="SM00822">
    <property type="entry name" value="PKS_KR"/>
    <property type="match status" value="1"/>
</dbReference>
<evidence type="ECO:0000313" key="4">
    <source>
        <dbReference type="Proteomes" id="UP000253426"/>
    </source>
</evidence>
<accession>A0A366HNL9</accession>
<dbReference type="InterPro" id="IPR036291">
    <property type="entry name" value="NAD(P)-bd_dom_sf"/>
</dbReference>
<reference evidence="3 4" key="1">
    <citation type="submission" date="2018-06" db="EMBL/GenBank/DDBJ databases">
        <title>Genomic Encyclopedia of Type Strains, Phase IV (KMG-IV): sequencing the most valuable type-strain genomes for metagenomic binning, comparative biology and taxonomic classification.</title>
        <authorList>
            <person name="Goeker M."/>
        </authorList>
    </citation>
    <scope>NUCLEOTIDE SEQUENCE [LARGE SCALE GENOMIC DNA]</scope>
    <source>
        <strain evidence="3 4">DSM 25532</strain>
    </source>
</reference>
<dbReference type="InterPro" id="IPR002347">
    <property type="entry name" value="SDR_fam"/>
</dbReference>
<dbReference type="Pfam" id="PF13561">
    <property type="entry name" value="adh_short_C2"/>
    <property type="match status" value="1"/>
</dbReference>
<feature type="domain" description="Ketoreductase" evidence="2">
    <location>
        <begin position="4"/>
        <end position="169"/>
    </location>
</feature>
<dbReference type="InterPro" id="IPR057326">
    <property type="entry name" value="KR_dom"/>
</dbReference>
<protein>
    <submittedName>
        <fullName evidence="3">NAD(P)-dependent dehydrogenase (Short-subunit alcohol dehydrogenase family)</fullName>
    </submittedName>
</protein>
<sequence length="246" mass="25549">MKGKTILITGGTTGIGLATAQLLAKEGAKVIVTGRNPETLAAAKDLLPKGTAILKSDAGSLADAQALGDEVKKHASKLDGAFLNAGVAQFGPLEAATPKQYDDMYNINVRGPFFQLQSLLPLLANPSSVVFTSSIAGSIGFPTTALYSGTKAAVISFGKTLAVELAPRGIRVNVVSPGPIETPIMKKLNLPDEAQKGFEETTVSKSLVKRLGQPEEVATAVRFLLSDESSFVIGSEVIVDGGVRLS</sequence>
<dbReference type="SUPFAM" id="SSF51735">
    <property type="entry name" value="NAD(P)-binding Rossmann-fold domains"/>
    <property type="match status" value="1"/>
</dbReference>
<dbReference type="OrthoDB" id="9803333at2"/>
<dbReference type="AlphaFoldDB" id="A0A366HNL9"/>
<name>A0A366HNL9_9BACT</name>
<dbReference type="Proteomes" id="UP000253426">
    <property type="component" value="Unassembled WGS sequence"/>
</dbReference>
<dbReference type="Gene3D" id="3.40.50.720">
    <property type="entry name" value="NAD(P)-binding Rossmann-like Domain"/>
    <property type="match status" value="1"/>
</dbReference>
<evidence type="ECO:0000259" key="2">
    <source>
        <dbReference type="SMART" id="SM00822"/>
    </source>
</evidence>